<name>X1FW62_9ZZZZ</name>
<comment type="caution">
    <text evidence="1">The sequence shown here is derived from an EMBL/GenBank/DDBJ whole genome shotgun (WGS) entry which is preliminary data.</text>
</comment>
<sequence>HQWKNHRNTMISRIKAGKKAANGNPTVQDFISALQGAPQRAILVYKELRKKDWLKLKQVMDAMEPIMPIEMRATWKAVEAVHDTYG</sequence>
<organism evidence="1">
    <name type="scientific">marine sediment metagenome</name>
    <dbReference type="NCBI Taxonomy" id="412755"/>
    <lineage>
        <taxon>unclassified sequences</taxon>
        <taxon>metagenomes</taxon>
        <taxon>ecological metagenomes</taxon>
    </lineage>
</organism>
<dbReference type="AlphaFoldDB" id="X1FW62"/>
<feature type="non-terminal residue" evidence="1">
    <location>
        <position position="1"/>
    </location>
</feature>
<accession>X1FW62</accession>
<reference evidence="1" key="1">
    <citation type="journal article" date="2014" name="Front. Microbiol.">
        <title>High frequency of phylogenetically diverse reductive dehalogenase-homologous genes in deep subseafloor sedimentary metagenomes.</title>
        <authorList>
            <person name="Kawai M."/>
            <person name="Futagami T."/>
            <person name="Toyoda A."/>
            <person name="Takaki Y."/>
            <person name="Nishi S."/>
            <person name="Hori S."/>
            <person name="Arai W."/>
            <person name="Tsubouchi T."/>
            <person name="Morono Y."/>
            <person name="Uchiyama I."/>
            <person name="Ito T."/>
            <person name="Fujiyama A."/>
            <person name="Inagaki F."/>
            <person name="Takami H."/>
        </authorList>
    </citation>
    <scope>NUCLEOTIDE SEQUENCE</scope>
    <source>
        <strain evidence="1">Expedition CK06-06</strain>
    </source>
</reference>
<evidence type="ECO:0000313" key="1">
    <source>
        <dbReference type="EMBL" id="GAH49257.1"/>
    </source>
</evidence>
<protein>
    <submittedName>
        <fullName evidence="1">Uncharacterized protein</fullName>
    </submittedName>
</protein>
<dbReference type="EMBL" id="BARU01023095">
    <property type="protein sequence ID" value="GAH49257.1"/>
    <property type="molecule type" value="Genomic_DNA"/>
</dbReference>
<proteinExistence type="predicted"/>
<gene>
    <name evidence="1" type="ORF">S03H2_37515</name>
</gene>